<keyword evidence="14" id="KW-0472">Membrane</keyword>
<evidence type="ECO:0000256" key="19">
    <source>
        <dbReference type="ARBA" id="ARBA00052209"/>
    </source>
</evidence>
<reference evidence="22" key="1">
    <citation type="submission" date="2021-02" db="EMBL/GenBank/DDBJ databases">
        <authorList>
            <person name="Nowell W R."/>
        </authorList>
    </citation>
    <scope>NUCLEOTIDE SEQUENCE</scope>
</reference>
<dbReference type="SUPFAM" id="SSF50370">
    <property type="entry name" value="Ricin B-like lectins"/>
    <property type="match status" value="1"/>
</dbReference>
<evidence type="ECO:0000256" key="1">
    <source>
        <dbReference type="ARBA" id="ARBA00001936"/>
    </source>
</evidence>
<evidence type="ECO:0000256" key="16">
    <source>
        <dbReference type="ARBA" id="ARBA00023180"/>
    </source>
</evidence>
<comment type="pathway">
    <text evidence="3 20">Protein modification; protein glycosylation.</text>
</comment>
<organism evidence="22 23">
    <name type="scientific">Adineta steineri</name>
    <dbReference type="NCBI Taxonomy" id="433720"/>
    <lineage>
        <taxon>Eukaryota</taxon>
        <taxon>Metazoa</taxon>
        <taxon>Spiralia</taxon>
        <taxon>Gnathifera</taxon>
        <taxon>Rotifera</taxon>
        <taxon>Eurotatoria</taxon>
        <taxon>Bdelloidea</taxon>
        <taxon>Adinetida</taxon>
        <taxon>Adinetidae</taxon>
        <taxon>Adineta</taxon>
    </lineage>
</organism>
<dbReference type="FunFam" id="3.90.550.10:FF:000029">
    <property type="entry name" value="Polypeptide N-acetylgalactosaminyltransferase"/>
    <property type="match status" value="1"/>
</dbReference>
<dbReference type="EMBL" id="CAJOBB010000235">
    <property type="protein sequence ID" value="CAF3621530.1"/>
    <property type="molecule type" value="Genomic_DNA"/>
</dbReference>
<evidence type="ECO:0000256" key="12">
    <source>
        <dbReference type="ARBA" id="ARBA00022989"/>
    </source>
</evidence>
<evidence type="ECO:0000256" key="6">
    <source>
        <dbReference type="ARBA" id="ARBA00022676"/>
    </source>
</evidence>
<feature type="domain" description="Ricin B lectin" evidence="21">
    <location>
        <begin position="460"/>
        <end position="590"/>
    </location>
</feature>
<gene>
    <name evidence="22" type="ORF">KXQ929_LOCUS6181</name>
</gene>
<dbReference type="SUPFAM" id="SSF53448">
    <property type="entry name" value="Nucleotide-diphospho-sugar transferases"/>
    <property type="match status" value="1"/>
</dbReference>
<evidence type="ECO:0000259" key="21">
    <source>
        <dbReference type="SMART" id="SM00458"/>
    </source>
</evidence>
<dbReference type="PANTHER" id="PTHR11675:SF134">
    <property type="entry name" value="N-ACETYLGALACTOSAMINYLTRANSFERASE 4-RELATED"/>
    <property type="match status" value="1"/>
</dbReference>
<dbReference type="InterPro" id="IPR000772">
    <property type="entry name" value="Ricin_B_lectin"/>
</dbReference>
<dbReference type="Proteomes" id="UP000663868">
    <property type="component" value="Unassembled WGS sequence"/>
</dbReference>
<evidence type="ECO:0000256" key="18">
    <source>
        <dbReference type="ARBA" id="ARBA00050905"/>
    </source>
</evidence>
<evidence type="ECO:0000256" key="3">
    <source>
        <dbReference type="ARBA" id="ARBA00004922"/>
    </source>
</evidence>
<evidence type="ECO:0000256" key="2">
    <source>
        <dbReference type="ARBA" id="ARBA00004323"/>
    </source>
</evidence>
<dbReference type="GO" id="GO:0030246">
    <property type="term" value="F:carbohydrate binding"/>
    <property type="evidence" value="ECO:0007669"/>
    <property type="project" value="UniProtKB-KW"/>
</dbReference>
<dbReference type="Gene3D" id="2.80.10.50">
    <property type="match status" value="1"/>
</dbReference>
<evidence type="ECO:0000256" key="10">
    <source>
        <dbReference type="ARBA" id="ARBA00022734"/>
    </source>
</evidence>
<evidence type="ECO:0000256" key="4">
    <source>
        <dbReference type="ARBA" id="ARBA00005680"/>
    </source>
</evidence>
<dbReference type="GO" id="GO:0046872">
    <property type="term" value="F:metal ion binding"/>
    <property type="evidence" value="ECO:0007669"/>
    <property type="project" value="UniProtKB-KW"/>
</dbReference>
<evidence type="ECO:0000256" key="17">
    <source>
        <dbReference type="ARBA" id="ARBA00023211"/>
    </source>
</evidence>
<dbReference type="Pfam" id="PF00652">
    <property type="entry name" value="Ricin_B_lectin"/>
    <property type="match status" value="1"/>
</dbReference>
<keyword evidence="9" id="KW-0479">Metal-binding</keyword>
<dbReference type="UniPathway" id="UPA00378"/>
<evidence type="ECO:0000256" key="15">
    <source>
        <dbReference type="ARBA" id="ARBA00023157"/>
    </source>
</evidence>
<evidence type="ECO:0000256" key="5">
    <source>
        <dbReference type="ARBA" id="ARBA00012644"/>
    </source>
</evidence>
<dbReference type="GO" id="GO:0006493">
    <property type="term" value="P:protein O-linked glycosylation"/>
    <property type="evidence" value="ECO:0007669"/>
    <property type="project" value="TreeGrafter"/>
</dbReference>
<evidence type="ECO:0000256" key="9">
    <source>
        <dbReference type="ARBA" id="ARBA00022723"/>
    </source>
</evidence>
<evidence type="ECO:0000256" key="11">
    <source>
        <dbReference type="ARBA" id="ARBA00022968"/>
    </source>
</evidence>
<dbReference type="InterPro" id="IPR029044">
    <property type="entry name" value="Nucleotide-diphossugar_trans"/>
</dbReference>
<accession>A0A818PIW0</accession>
<keyword evidence="11" id="KW-0735">Signal-anchor</keyword>
<keyword evidence="8" id="KW-0812">Transmembrane</keyword>
<sequence length="605" mass="70118">MPRRFRRKRVLILFFLFIFIIYVINQRLENSIDDNNELPDKNNIIYQQSKKPIDVENKVESSFFDSSKHTKIDWHDYNAIARDNARTGLGEGGTGVEPSQQERNSPQFQKLYRENGFHAFISDNISLDRSVKDIRHPDCKNKLYLAELPSVSIIIPVHDEHLTTLLRSVHSILNRTPEKLLKEILLVDDASSKDSLKSPLDTQVANLSKTRVVRLKKREGLIRARLAGAREAKADILIFFDSHIEVNINWLPPLIEPIALNYKTSVCPFIDIIKWETFAYIAQDEGARGAFDWGMFYKRLPLLPSSQGNASEPFDNPVMAGGLFAISQKWFWELGGYDEGLDVWGGEQYEMSFKIWQCGGRLVDAPCSRVGHIYRQFNPHGGFSFGDYLSRNHKRVAVVWMDEYAEYIYKRNPQIKNVNAGDVTKQKALREKLQCKSFKWFMEKVAFDLPEYYPPIPLPPFAQGEIRSMAASLCIDTKHGGEQATFGLEQCLKDQPDKNGEQEFELSWRQDIRVKNRDFCFDVPNREKRAPVILYKCHNMRGNQHFVYDVSNFHIIHVATHLCLGCDIDSKMVFMEECDAERKTQKWKFASYNQTLILKEMNKFF</sequence>
<comment type="similarity">
    <text evidence="4 20">Belongs to the glycosyltransferase 2 family. GalNAc-T subfamily.</text>
</comment>
<dbReference type="PANTHER" id="PTHR11675">
    <property type="entry name" value="N-ACETYLGALACTOSAMINYLTRANSFERASE"/>
    <property type="match status" value="1"/>
</dbReference>
<dbReference type="PROSITE" id="PS50231">
    <property type="entry name" value="RICIN_B_LECTIN"/>
    <property type="match status" value="1"/>
</dbReference>
<keyword evidence="12" id="KW-1133">Transmembrane helix</keyword>
<comment type="catalytic activity">
    <reaction evidence="18">
        <text>L-threonyl-[protein] + UDP-N-acetyl-alpha-D-galactosamine = a 3-O-[N-acetyl-alpha-D-galactosaminyl]-L-threonyl-[protein] + UDP + H(+)</text>
        <dbReference type="Rhea" id="RHEA:52424"/>
        <dbReference type="Rhea" id="RHEA-COMP:11060"/>
        <dbReference type="Rhea" id="RHEA-COMP:11689"/>
        <dbReference type="ChEBI" id="CHEBI:15378"/>
        <dbReference type="ChEBI" id="CHEBI:30013"/>
        <dbReference type="ChEBI" id="CHEBI:58223"/>
        <dbReference type="ChEBI" id="CHEBI:67138"/>
        <dbReference type="ChEBI" id="CHEBI:87075"/>
        <dbReference type="EC" id="2.4.1.41"/>
    </reaction>
</comment>
<keyword evidence="16" id="KW-0325">Glycoprotein</keyword>
<dbReference type="AlphaFoldDB" id="A0A818PIW0"/>
<dbReference type="EC" id="2.4.1.-" evidence="20"/>
<comment type="caution">
    <text evidence="22">The sequence shown here is derived from an EMBL/GenBank/DDBJ whole genome shotgun (WGS) entry which is preliminary data.</text>
</comment>
<dbReference type="FunFam" id="2.80.10.50:FF:000011">
    <property type="entry name" value="Polypeptide N-acetylgalactosaminyltransferase"/>
    <property type="match status" value="1"/>
</dbReference>
<comment type="cofactor">
    <cofactor evidence="1 20">
        <name>Mn(2+)</name>
        <dbReference type="ChEBI" id="CHEBI:29035"/>
    </cofactor>
</comment>
<keyword evidence="13 20" id="KW-0333">Golgi apparatus</keyword>
<evidence type="ECO:0000256" key="14">
    <source>
        <dbReference type="ARBA" id="ARBA00023136"/>
    </source>
</evidence>
<comment type="subcellular location">
    <subcellularLocation>
        <location evidence="2 20">Golgi apparatus membrane</location>
        <topology evidence="2 20">Single-pass type II membrane protein</topology>
    </subcellularLocation>
</comment>
<proteinExistence type="inferred from homology"/>
<dbReference type="SMART" id="SM00458">
    <property type="entry name" value="RICIN"/>
    <property type="match status" value="1"/>
</dbReference>
<evidence type="ECO:0000313" key="23">
    <source>
        <dbReference type="Proteomes" id="UP000663868"/>
    </source>
</evidence>
<dbReference type="GO" id="GO:0000139">
    <property type="term" value="C:Golgi membrane"/>
    <property type="evidence" value="ECO:0007669"/>
    <property type="project" value="UniProtKB-SubCell"/>
</dbReference>
<dbReference type="CDD" id="cd23439">
    <property type="entry name" value="beta-trefoil_Ricin_GALNT10-like"/>
    <property type="match status" value="1"/>
</dbReference>
<dbReference type="InterPro" id="IPR035992">
    <property type="entry name" value="Ricin_B-like_lectins"/>
</dbReference>
<evidence type="ECO:0000256" key="20">
    <source>
        <dbReference type="RuleBase" id="RU361242"/>
    </source>
</evidence>
<keyword evidence="7 20" id="KW-0808">Transferase</keyword>
<keyword evidence="17 20" id="KW-0464">Manganese</keyword>
<evidence type="ECO:0000313" key="22">
    <source>
        <dbReference type="EMBL" id="CAF3621530.1"/>
    </source>
</evidence>
<dbReference type="CDD" id="cd02510">
    <property type="entry name" value="pp-GalNAc-T"/>
    <property type="match status" value="1"/>
</dbReference>
<comment type="catalytic activity">
    <reaction evidence="19">
        <text>L-seryl-[protein] + UDP-N-acetyl-alpha-D-galactosamine = a 3-O-[N-acetyl-alpha-D-galactosaminyl]-L-seryl-[protein] + UDP + H(+)</text>
        <dbReference type="Rhea" id="RHEA:23956"/>
        <dbReference type="Rhea" id="RHEA-COMP:9863"/>
        <dbReference type="Rhea" id="RHEA-COMP:12788"/>
        <dbReference type="ChEBI" id="CHEBI:15378"/>
        <dbReference type="ChEBI" id="CHEBI:29999"/>
        <dbReference type="ChEBI" id="CHEBI:53604"/>
        <dbReference type="ChEBI" id="CHEBI:58223"/>
        <dbReference type="ChEBI" id="CHEBI:67138"/>
        <dbReference type="EC" id="2.4.1.41"/>
    </reaction>
</comment>
<keyword evidence="15 20" id="KW-1015">Disulfide bond</keyword>
<keyword evidence="10 20" id="KW-0430">Lectin</keyword>
<dbReference type="InterPro" id="IPR001173">
    <property type="entry name" value="Glyco_trans_2-like"/>
</dbReference>
<evidence type="ECO:0000256" key="13">
    <source>
        <dbReference type="ARBA" id="ARBA00023034"/>
    </source>
</evidence>
<dbReference type="Gene3D" id="3.90.550.10">
    <property type="entry name" value="Spore Coat Polysaccharide Biosynthesis Protein SpsA, Chain A"/>
    <property type="match status" value="1"/>
</dbReference>
<name>A0A818PIW0_9BILA</name>
<dbReference type="Pfam" id="PF00535">
    <property type="entry name" value="Glycos_transf_2"/>
    <property type="match status" value="1"/>
</dbReference>
<evidence type="ECO:0000256" key="7">
    <source>
        <dbReference type="ARBA" id="ARBA00022679"/>
    </source>
</evidence>
<keyword evidence="6 20" id="KW-0328">Glycosyltransferase</keyword>
<dbReference type="InterPro" id="IPR045885">
    <property type="entry name" value="GalNAc-T"/>
</dbReference>
<dbReference type="GO" id="GO:0004653">
    <property type="term" value="F:polypeptide N-acetylgalactosaminyltransferase activity"/>
    <property type="evidence" value="ECO:0007669"/>
    <property type="project" value="UniProtKB-EC"/>
</dbReference>
<evidence type="ECO:0000256" key="8">
    <source>
        <dbReference type="ARBA" id="ARBA00022692"/>
    </source>
</evidence>
<protein>
    <recommendedName>
        <fullName evidence="5 20">Polypeptide N-acetylgalactosaminyltransferase</fullName>
        <ecNumber evidence="20">2.4.1.-</ecNumber>
    </recommendedName>
    <alternativeName>
        <fullName evidence="20">Protein-UDP acetylgalactosaminyltransferase</fullName>
    </alternativeName>
</protein>